<organism evidence="2 3">
    <name type="scientific">Pseudarthrobacter defluvii</name>
    <dbReference type="NCBI Taxonomy" id="410837"/>
    <lineage>
        <taxon>Bacteria</taxon>
        <taxon>Bacillati</taxon>
        <taxon>Actinomycetota</taxon>
        <taxon>Actinomycetes</taxon>
        <taxon>Micrococcales</taxon>
        <taxon>Micrococcaceae</taxon>
        <taxon>Pseudarthrobacter</taxon>
    </lineage>
</organism>
<evidence type="ECO:0000313" key="2">
    <source>
        <dbReference type="EMBL" id="MDQ0117490.1"/>
    </source>
</evidence>
<protein>
    <submittedName>
        <fullName evidence="2">Anti-sigma factor RsiW</fullName>
    </submittedName>
</protein>
<gene>
    <name evidence="2" type="ORF">J2T22_000660</name>
</gene>
<evidence type="ECO:0000313" key="3">
    <source>
        <dbReference type="Proteomes" id="UP001226389"/>
    </source>
</evidence>
<proteinExistence type="predicted"/>
<dbReference type="Proteomes" id="UP001226389">
    <property type="component" value="Unassembled WGS sequence"/>
</dbReference>
<reference evidence="2 3" key="1">
    <citation type="submission" date="2023-07" db="EMBL/GenBank/DDBJ databases">
        <title>Sorghum-associated microbial communities from plants grown in Nebraska, USA.</title>
        <authorList>
            <person name="Schachtman D."/>
        </authorList>
    </citation>
    <scope>NUCLEOTIDE SEQUENCE [LARGE SCALE GENOMIC DNA]</scope>
    <source>
        <strain evidence="2 3">DS994</strain>
    </source>
</reference>
<comment type="caution">
    <text evidence="2">The sequence shown here is derived from an EMBL/GenBank/DDBJ whole genome shotgun (WGS) entry which is preliminary data.</text>
</comment>
<sequence>MKSQFPFGGRHQRTGSHLEACQECAATVRRERQYLERLRDAPIPPASQDLTARLLARTHELAAQPAAPGPPPQGVTSRMAARALALTAGGTVAAAGVLAVGAFTAAGDPGAGEPAGTEAAFSHVSSQTPADGRPLSATQLTTLRSEGWACPDLQALGFHLEAARALVVNGEPAVELRLTDGAHHATVTEQHPVANEPAGHAPVVHGVAEGESAAGQEGGPVQVPGTSQWSATYRAAGLTITYRSDLPAEQADDAMPVLKRLADSAAEGVEADVPDRPEGQAAEPLDARLERGINKIAALFTQ</sequence>
<feature type="compositionally biased region" description="Low complexity" evidence="1">
    <location>
        <begin position="110"/>
        <end position="120"/>
    </location>
</feature>
<feature type="region of interest" description="Disordered" evidence="1">
    <location>
        <begin position="110"/>
        <end position="133"/>
    </location>
</feature>
<dbReference type="RefSeq" id="WP_307488341.1">
    <property type="nucleotide sequence ID" value="NZ_JAUSSY010000002.1"/>
</dbReference>
<keyword evidence="3" id="KW-1185">Reference proteome</keyword>
<name>A0ABT9UFN2_9MICC</name>
<accession>A0ABT9UFN2</accession>
<evidence type="ECO:0000256" key="1">
    <source>
        <dbReference type="SAM" id="MobiDB-lite"/>
    </source>
</evidence>
<dbReference type="EMBL" id="JAUSSY010000002">
    <property type="protein sequence ID" value="MDQ0117490.1"/>
    <property type="molecule type" value="Genomic_DNA"/>
</dbReference>